<feature type="compositionally biased region" description="Basic and acidic residues" evidence="1">
    <location>
        <begin position="1346"/>
        <end position="1356"/>
    </location>
</feature>
<feature type="compositionally biased region" description="Basic and acidic residues" evidence="1">
    <location>
        <begin position="529"/>
        <end position="541"/>
    </location>
</feature>
<accession>A0AAD3H7N9</accession>
<feature type="compositionally biased region" description="Polar residues" evidence="1">
    <location>
        <begin position="1099"/>
        <end position="1112"/>
    </location>
</feature>
<sequence>MCSLVVIAALHLQSHLAFAERSSLRGRKHLQRTDTFISNNLNESILSIKVDDTKNDHYIITSTNTDRENVKNRKSSSQIIRDEHSFIQSHRKLQKPDYTYDCLADWTSIKSAIILSSVLSPDDPPDFVLCPDTVILLQIDETTQMEPVDIKIDNAKFKCGENGKQDDKCLIVGGYAHFRLIGNVKGVTFQGITFSGSSMASILATGESNANAEFLDCAWIDNKGLTAVLIYNEDKGVPVDKLSKIQDLVEPRAKSMTLTFRDCVFSRNKNKYSTVLNLAGKANFVSTVFVNNKSLGGSIRIKFSSNLNMVKSCFFEDKAEYAGIVVIEEGSEIDVNKDTYGEANSAEVGICSRIFYEVGDSCIDNEDEISCVGMCGFFTADTCEVDLKRVASDSNVIKSILDNTYDESGMGGGGGNFLGKMSLELLIAGGIGFVIFIFFLVCCTGRCCYRSGMKKGKADYQLLQSHDHNQGPGGPSDSCGTSGTSAPSEQPATNIPVATPASQDIFEDNGIVASTVAQVDNDSTVAISQDKKEKKSEEGKPKPSITSPPPSAPVNRQSTNVKKASEDYLPTFKRSKRRESNASDAFAFGGLMKNGADDDDSELGVLGKKVKKKSESADDDDSELGVLGKKVKKKSESDEKQKSSLRKSRRHASDDEDAVKKSKDELRKSRRHASDDEDAVKKSKDELRKSRKNASDDEDAVKKSKDELRKSRKNASDDEDAVKKSKDKLRKSRRRASDDEEATDDNEEHRKSRRHASDDEDAVKKSKDELRKSRKHASDDEDAVKKSKDELRKSRRHASDDEDAVKKSKDELRKSRRHASDDEDAVKKSKDKLRKSRRRASDDEEATDDNEEHRKSRRHASDDEDAVKMGKESLRKSRRRAKDGEDDDKKKSKEKDSSKKDLVDNDHIDKRKKLEKRSSVTRLCSDDDQKQNVKTPKTGETSKRKLDRSESSSKLNRSESSRKLDRSDGTSKLKRTMSDRKLDRSESSSKLEKSDGEAKKSHKSDRLKLERQLSRSSSKMNVDSESGSEKPKLPKRTSRRYSRRLSASDLFTDDDEADAASLSSGSSAWQSSIEGSIHRSTSLTDMVGEAKAAAFRRTSLASNRSQSFSIPNRKNLLDKESVERRRASMDFSIASSMDESMGRRDSLEHKSTPKNRRDSIKSVQYDSKKKLNEEEKAQIQKRTRTRSVTPIKSRSKDGKSSPSSDEKKESSSRSKRASTERKREKSSEPRSKRSSTEKSRDRSESPVPPKKSSRSKRSDSSKEKSRKSSTGMDSKSRDRSKSPPSRSKKESKTRTRERDGSKSKKSENGGDSRKRSGLSSSMPEKKSSDSKPSANLRSSVPVSSSNRREAMKESRRASTTSIEEEGKKSSSKITKEKLLEDLNKMPKQKPDRFITNRKKVEQKAPRDMSKLAAFSLKDLKKSSKK</sequence>
<feature type="compositionally biased region" description="Basic and acidic residues" evidence="1">
    <location>
        <begin position="1274"/>
        <end position="1314"/>
    </location>
</feature>
<feature type="compositionally biased region" description="Basic and acidic residues" evidence="1">
    <location>
        <begin position="887"/>
        <end position="909"/>
    </location>
</feature>
<dbReference type="InterPro" id="IPR004944">
    <property type="entry name" value="CDK5_activator"/>
</dbReference>
<feature type="compositionally biased region" description="Basic residues" evidence="1">
    <location>
        <begin position="1033"/>
        <end position="1043"/>
    </location>
</feature>
<feature type="compositionally biased region" description="Basic and acidic residues" evidence="1">
    <location>
        <begin position="1140"/>
        <end position="1178"/>
    </location>
</feature>
<feature type="chain" id="PRO_5041923688" evidence="2">
    <location>
        <begin position="20"/>
        <end position="1425"/>
    </location>
</feature>
<dbReference type="GO" id="GO:0005737">
    <property type="term" value="C:cytoplasm"/>
    <property type="evidence" value="ECO:0007669"/>
    <property type="project" value="TreeGrafter"/>
</dbReference>
<feature type="compositionally biased region" description="Low complexity" evidence="1">
    <location>
        <begin position="1330"/>
        <end position="1345"/>
    </location>
</feature>
<feature type="region of interest" description="Disordered" evidence="1">
    <location>
        <begin position="464"/>
        <end position="496"/>
    </location>
</feature>
<dbReference type="GO" id="GO:0019901">
    <property type="term" value="F:protein kinase binding"/>
    <property type="evidence" value="ECO:0007669"/>
    <property type="project" value="TreeGrafter"/>
</dbReference>
<feature type="compositionally biased region" description="Basic and acidic residues" evidence="1">
    <location>
        <begin position="783"/>
        <end position="792"/>
    </location>
</feature>
<feature type="compositionally biased region" description="Basic and acidic residues" evidence="1">
    <location>
        <begin position="700"/>
        <end position="709"/>
    </location>
</feature>
<evidence type="ECO:0000313" key="3">
    <source>
        <dbReference type="EMBL" id="GFH53266.1"/>
    </source>
</evidence>
<feature type="compositionally biased region" description="Basic and acidic residues" evidence="1">
    <location>
        <begin position="940"/>
        <end position="1013"/>
    </location>
</feature>
<feature type="compositionally biased region" description="Basic and acidic residues" evidence="1">
    <location>
        <begin position="866"/>
        <end position="875"/>
    </location>
</feature>
<reference evidence="3 4" key="1">
    <citation type="journal article" date="2021" name="Sci. Rep.">
        <title>The genome of the diatom Chaetoceros tenuissimus carries an ancient integrated fragment of an extant virus.</title>
        <authorList>
            <person name="Hongo Y."/>
            <person name="Kimura K."/>
            <person name="Takaki Y."/>
            <person name="Yoshida Y."/>
            <person name="Baba S."/>
            <person name="Kobayashi G."/>
            <person name="Nagasaki K."/>
            <person name="Hano T."/>
            <person name="Tomaru Y."/>
        </authorList>
    </citation>
    <scope>NUCLEOTIDE SEQUENCE [LARGE SCALE GENOMIC DNA]</scope>
    <source>
        <strain evidence="3 4">NIES-3715</strain>
    </source>
</reference>
<feature type="compositionally biased region" description="Basic residues" evidence="1">
    <location>
        <begin position="829"/>
        <end position="838"/>
    </location>
</feature>
<feature type="compositionally biased region" description="Basic and acidic residues" evidence="1">
    <location>
        <begin position="762"/>
        <end position="771"/>
    </location>
</feature>
<evidence type="ECO:0000313" key="4">
    <source>
        <dbReference type="Proteomes" id="UP001054902"/>
    </source>
</evidence>
<dbReference type="GO" id="GO:0016533">
    <property type="term" value="C:protein kinase 5 complex"/>
    <property type="evidence" value="ECO:0007669"/>
    <property type="project" value="InterPro"/>
</dbReference>
<dbReference type="EMBL" id="BLLK01000046">
    <property type="protein sequence ID" value="GFH53266.1"/>
    <property type="molecule type" value="Genomic_DNA"/>
</dbReference>
<feature type="compositionally biased region" description="Polar residues" evidence="1">
    <location>
        <begin position="478"/>
        <end position="493"/>
    </location>
</feature>
<feature type="compositionally biased region" description="Polar residues" evidence="1">
    <location>
        <begin position="1014"/>
        <end position="1025"/>
    </location>
</feature>
<feature type="compositionally biased region" description="Basic and acidic residues" evidence="1">
    <location>
        <begin position="679"/>
        <end position="688"/>
    </location>
</feature>
<keyword evidence="4" id="KW-1185">Reference proteome</keyword>
<feature type="compositionally biased region" description="Low complexity" evidence="1">
    <location>
        <begin position="1059"/>
        <end position="1072"/>
    </location>
</feature>
<feature type="compositionally biased region" description="Basic and acidic residues" evidence="1">
    <location>
        <begin position="1115"/>
        <end position="1128"/>
    </location>
</feature>
<keyword evidence="2" id="KW-0732">Signal</keyword>
<dbReference type="GO" id="GO:0061575">
    <property type="term" value="F:cyclin-dependent protein serine/threonine kinase activator activity"/>
    <property type="evidence" value="ECO:0007669"/>
    <property type="project" value="InterPro"/>
</dbReference>
<name>A0AAD3H7N9_9STRA</name>
<feature type="region of interest" description="Disordered" evidence="1">
    <location>
        <begin position="1097"/>
        <end position="1425"/>
    </location>
</feature>
<dbReference type="PANTHER" id="PTHR23401:SF4">
    <property type="entry name" value="RANBP2-TYPE ZINC FINGER"/>
    <property type="match status" value="1"/>
</dbReference>
<feature type="compositionally biased region" description="Basic residues" evidence="1">
    <location>
        <begin position="725"/>
        <end position="734"/>
    </location>
</feature>
<proteinExistence type="predicted"/>
<feature type="compositionally biased region" description="Basic and acidic residues" evidence="1">
    <location>
        <begin position="804"/>
        <end position="813"/>
    </location>
</feature>
<evidence type="ECO:0000256" key="2">
    <source>
        <dbReference type="SAM" id="SignalP"/>
    </source>
</evidence>
<comment type="caution">
    <text evidence="3">The sequence shown here is derived from an EMBL/GenBank/DDBJ whole genome shotgun (WGS) entry which is preliminary data.</text>
</comment>
<gene>
    <name evidence="3" type="ORF">CTEN210_09742</name>
</gene>
<feature type="compositionally biased region" description="Basic and acidic residues" evidence="1">
    <location>
        <begin position="1364"/>
        <end position="1409"/>
    </location>
</feature>
<evidence type="ECO:0000256" key="1">
    <source>
        <dbReference type="SAM" id="MobiDB-lite"/>
    </source>
</evidence>
<organism evidence="3 4">
    <name type="scientific">Chaetoceros tenuissimus</name>
    <dbReference type="NCBI Taxonomy" id="426638"/>
    <lineage>
        <taxon>Eukaryota</taxon>
        <taxon>Sar</taxon>
        <taxon>Stramenopiles</taxon>
        <taxon>Ochrophyta</taxon>
        <taxon>Bacillariophyta</taxon>
        <taxon>Coscinodiscophyceae</taxon>
        <taxon>Chaetocerotophycidae</taxon>
        <taxon>Chaetocerotales</taxon>
        <taxon>Chaetocerotaceae</taxon>
        <taxon>Chaetoceros</taxon>
    </lineage>
</organism>
<feature type="region of interest" description="Disordered" evidence="1">
    <location>
        <begin position="523"/>
        <end position="1074"/>
    </location>
</feature>
<dbReference type="Proteomes" id="UP001054902">
    <property type="component" value="Unassembled WGS sequence"/>
</dbReference>
<feature type="compositionally biased region" description="Basic and acidic residues" evidence="1">
    <location>
        <begin position="1194"/>
        <end position="1244"/>
    </location>
</feature>
<protein>
    <submittedName>
        <fullName evidence="3">Uncharacterized protein</fullName>
    </submittedName>
</protein>
<feature type="compositionally biased region" description="Basic and acidic residues" evidence="1">
    <location>
        <begin position="658"/>
        <end position="667"/>
    </location>
</feature>
<dbReference type="PANTHER" id="PTHR23401">
    <property type="entry name" value="CYCLIN DEPENDANT KINASE-5 ACTIVATOR"/>
    <property type="match status" value="1"/>
</dbReference>
<feature type="signal peptide" evidence="2">
    <location>
        <begin position="1"/>
        <end position="19"/>
    </location>
</feature>